<reference evidence="1 2" key="1">
    <citation type="submission" date="2014-01" db="EMBL/GenBank/DDBJ databases">
        <title>Complete genome sequence of ionizing-radiation resistance bacterium Hymenobacter swuensis DY53.</title>
        <authorList>
            <person name="Jung J.-H."/>
            <person name="Jeong S.-W."/>
            <person name="Joe M.-H."/>
            <person name="Cho y.-j."/>
            <person name="Kim M.-K."/>
            <person name="Lim S.-Y."/>
        </authorList>
    </citation>
    <scope>NUCLEOTIDE SEQUENCE [LARGE SCALE GENOMIC DNA]</scope>
    <source>
        <strain evidence="1 2">DY53</strain>
    </source>
</reference>
<proteinExistence type="predicted"/>
<dbReference type="HOGENOM" id="CLU_064054_1_0_10"/>
<evidence type="ECO:0000313" key="1">
    <source>
        <dbReference type="EMBL" id="AHJ97534.1"/>
    </source>
</evidence>
<protein>
    <submittedName>
        <fullName evidence="1">Uncharacterized protein</fullName>
    </submittedName>
</protein>
<dbReference type="eggNOG" id="ENOG502ZA6T">
    <property type="taxonomic scope" value="Bacteria"/>
</dbReference>
<gene>
    <name evidence="1" type="ORF">Hsw_1939</name>
</gene>
<organism evidence="1 2">
    <name type="scientific">Hymenobacter swuensis DY53</name>
    <dbReference type="NCBI Taxonomy" id="1227739"/>
    <lineage>
        <taxon>Bacteria</taxon>
        <taxon>Pseudomonadati</taxon>
        <taxon>Bacteroidota</taxon>
        <taxon>Cytophagia</taxon>
        <taxon>Cytophagales</taxon>
        <taxon>Hymenobacteraceae</taxon>
        <taxon>Hymenobacter</taxon>
    </lineage>
</organism>
<accession>W8EWT7</accession>
<dbReference type="KEGG" id="hsw:Hsw_1939"/>
<dbReference type="EMBL" id="CP007145">
    <property type="protein sequence ID" value="AHJ97534.1"/>
    <property type="molecule type" value="Genomic_DNA"/>
</dbReference>
<dbReference type="InterPro" id="IPR046674">
    <property type="entry name" value="DUF6544"/>
</dbReference>
<dbReference type="Proteomes" id="UP000019423">
    <property type="component" value="Chromosome"/>
</dbReference>
<evidence type="ECO:0000313" key="2">
    <source>
        <dbReference type="Proteomes" id="UP000019423"/>
    </source>
</evidence>
<sequence length="282" mass="32074">MLFASLMKTTTKVWLTAATLGAAGAAVLVSRALAARQLRQDVRDLFAGVIDAAPRHYHEAQLIGLPAPVQRYFRRVLPDGQPYLRGVRLRHTGQFKTDLDKGWVDIAGEQYIMADPPAFIWQGTSRQFTARDEFVDGHGRLRVRLLGAVPIVDGTGPHFDQGELLRWLSECAFLPTALLPSERLQWSAIDEHSARLTLTYGGQTLQYLFSFDHQGELVQCETQRYQGENQLLPWRGRFSDYQQLHGVRVPTLLEGMWVLDGQERPYARFTVQELHYEPLEPF</sequence>
<keyword evidence="2" id="KW-1185">Reference proteome</keyword>
<dbReference type="PATRIC" id="fig|1227739.3.peg.2157"/>
<dbReference type="STRING" id="1227739.Hsw_1939"/>
<name>W8EWT7_9BACT</name>
<dbReference type="Pfam" id="PF20181">
    <property type="entry name" value="DUF6544"/>
    <property type="match status" value="1"/>
</dbReference>
<dbReference type="AlphaFoldDB" id="W8EWT7"/>